<evidence type="ECO:0000313" key="1">
    <source>
        <dbReference type="EMBL" id="EWC58764.1"/>
    </source>
</evidence>
<dbReference type="eggNOG" id="ENOG50344U9">
    <property type="taxonomic scope" value="Bacteria"/>
</dbReference>
<dbReference type="AlphaFoldDB" id="W7IXK7"/>
<comment type="caution">
    <text evidence="1">The sequence shown here is derived from an EMBL/GenBank/DDBJ whole genome shotgun (WGS) entry which is preliminary data.</text>
</comment>
<sequence>MTVEQPGAAFATLVGFLRGGPFTAGIGALEHGLLNADHEEGSPIASTPHPRREVALPRPTGNPADGRAFVCHPGSVPSSLTWADVDPAAHPFTDAAVARCAPAGDPCPETSWTDAMTAGLVAHHGPWVAGWRWARDEGEIGGGPITAWCCPEHSVTTPAETLARVDAAVREWRAWVERLAVEFDRHPLAGLTGQEWAHAARSATTALIALVVDSTTAGDAWYRHCAQVLTWYLTRWGVDSVAAGQWVEKAIGGRFGSWIEPAPSVLLDVAGRLSDSGP</sequence>
<dbReference type="EMBL" id="AYXG01000229">
    <property type="protein sequence ID" value="EWC58764.1"/>
    <property type="molecule type" value="Genomic_DNA"/>
</dbReference>
<name>W7IXK7_9PSEU</name>
<reference evidence="1 2" key="1">
    <citation type="journal article" date="2014" name="Genome Announc.">
        <title>Draft Genome Sequence of the Antitrypanosomally Active Sponge-Associated Bacterium Actinokineospora sp. Strain EG49.</title>
        <authorList>
            <person name="Harjes J."/>
            <person name="Ryu T."/>
            <person name="Abdelmohsen U.R."/>
            <person name="Moitinho-Silva L."/>
            <person name="Horn H."/>
            <person name="Ravasi T."/>
            <person name="Hentschel U."/>
        </authorList>
    </citation>
    <scope>NUCLEOTIDE SEQUENCE [LARGE SCALE GENOMIC DNA]</scope>
    <source>
        <strain evidence="1 2">EG49</strain>
    </source>
</reference>
<evidence type="ECO:0000313" key="2">
    <source>
        <dbReference type="Proteomes" id="UP000019277"/>
    </source>
</evidence>
<accession>W7IXK7</accession>
<keyword evidence="2" id="KW-1185">Reference proteome</keyword>
<dbReference type="Proteomes" id="UP000019277">
    <property type="component" value="Unassembled WGS sequence"/>
</dbReference>
<organism evidence="1 2">
    <name type="scientific">Actinokineospora spheciospongiae</name>
    <dbReference type="NCBI Taxonomy" id="909613"/>
    <lineage>
        <taxon>Bacteria</taxon>
        <taxon>Bacillati</taxon>
        <taxon>Actinomycetota</taxon>
        <taxon>Actinomycetes</taxon>
        <taxon>Pseudonocardiales</taxon>
        <taxon>Pseudonocardiaceae</taxon>
        <taxon>Actinokineospora</taxon>
    </lineage>
</organism>
<gene>
    <name evidence="1" type="ORF">UO65_5941</name>
</gene>
<proteinExistence type="predicted"/>
<protein>
    <submittedName>
        <fullName evidence="1">Uncharacterized protein</fullName>
    </submittedName>
</protein>